<evidence type="ECO:0000256" key="3">
    <source>
        <dbReference type="ARBA" id="ARBA00022691"/>
    </source>
</evidence>
<gene>
    <name evidence="4" type="primary">trmR</name>
    <name evidence="5" type="ORF">HGP05_07635</name>
</gene>
<feature type="binding site" evidence="4">
    <location>
        <position position="82"/>
    </location>
    <ligand>
        <name>S-adenosyl-L-methionine</name>
        <dbReference type="ChEBI" id="CHEBI:59789"/>
    </ligand>
</feature>
<feature type="binding site" evidence="4">
    <location>
        <position position="52"/>
    </location>
    <ligand>
        <name>S-adenosyl-L-methionine</name>
        <dbReference type="ChEBI" id="CHEBI:59789"/>
    </ligand>
</feature>
<keyword evidence="4" id="KW-0819">tRNA processing</keyword>
<dbReference type="GO" id="GO:0008757">
    <property type="term" value="F:S-adenosylmethionine-dependent methyltransferase activity"/>
    <property type="evidence" value="ECO:0007669"/>
    <property type="project" value="TreeGrafter"/>
</dbReference>
<dbReference type="EMBL" id="JABBCN010000003">
    <property type="protein sequence ID" value="NMX24787.1"/>
    <property type="molecule type" value="Genomic_DNA"/>
</dbReference>
<dbReference type="PROSITE" id="PS51682">
    <property type="entry name" value="SAM_OMT_I"/>
    <property type="match status" value="1"/>
</dbReference>
<dbReference type="AlphaFoldDB" id="A0A7Y0VC47"/>
<evidence type="ECO:0000313" key="5">
    <source>
        <dbReference type="EMBL" id="NMX24787.1"/>
    </source>
</evidence>
<dbReference type="GO" id="GO:0008171">
    <property type="term" value="F:O-methyltransferase activity"/>
    <property type="evidence" value="ECO:0007669"/>
    <property type="project" value="InterPro"/>
</dbReference>
<comment type="similarity">
    <text evidence="4">Belongs to the class I-like SAM-binding methyltransferase superfamily. Cation-dependent O-methyltransferase family.</text>
</comment>
<dbReference type="GO" id="GO:0030488">
    <property type="term" value="P:tRNA methylation"/>
    <property type="evidence" value="ECO:0007669"/>
    <property type="project" value="UniProtKB-UniRule"/>
</dbReference>
<dbReference type="InterPro" id="IPR002935">
    <property type="entry name" value="SAM_O-MeTrfase"/>
</dbReference>
<dbReference type="PANTHER" id="PTHR10509">
    <property type="entry name" value="O-METHYLTRANSFERASE-RELATED"/>
    <property type="match status" value="1"/>
</dbReference>
<protein>
    <recommendedName>
        <fullName evidence="4">tRNA 5-hydroxyuridine methyltransferase</fullName>
        <ecNumber evidence="4">2.1.1.-</ecNumber>
    </recommendedName>
    <alternativeName>
        <fullName evidence="4">ho5U methyltransferase</fullName>
    </alternativeName>
</protein>
<dbReference type="InterPro" id="IPR043675">
    <property type="entry name" value="TrmR_methyltr"/>
</dbReference>
<dbReference type="Gene3D" id="3.40.50.150">
    <property type="entry name" value="Vaccinia Virus protein VP39"/>
    <property type="match status" value="1"/>
</dbReference>
<sequence>MVETYNQNSNPNMRRPVVKEEVVDFMRQRLQPVTGGLKELEDFARVENVPVIPHETVAYFRLLLESLQPEKILEIGTAIGFSALLMAEHAPQAQITTIDRNPEMIELAKVNFAKYDSRQQITLLEGDAMDLLETLDDSYDLVFMDSAKSKYVVFLPQILKRLNPGGLILIDDVFKAEMCQVFEDIKRGQRAIYRGLHSLFDATLDSPDLIASLLPLGDGLLMIRKK</sequence>
<dbReference type="InterPro" id="IPR050362">
    <property type="entry name" value="Cation-dep_OMT"/>
</dbReference>
<dbReference type="SUPFAM" id="SSF53335">
    <property type="entry name" value="S-adenosyl-L-methionine-dependent methyltransferases"/>
    <property type="match status" value="1"/>
</dbReference>
<proteinExistence type="inferred from homology"/>
<dbReference type="HAMAP" id="MF_02217">
    <property type="entry name" value="TrmR_methyltr"/>
    <property type="match status" value="1"/>
</dbReference>
<organism evidence="5">
    <name type="scientific">Streptococcus sanguinis</name>
    <dbReference type="NCBI Taxonomy" id="1305"/>
    <lineage>
        <taxon>Bacteria</taxon>
        <taxon>Bacillati</taxon>
        <taxon>Bacillota</taxon>
        <taxon>Bacilli</taxon>
        <taxon>Lactobacillales</taxon>
        <taxon>Streptococcaceae</taxon>
        <taxon>Streptococcus</taxon>
    </lineage>
</organism>
<evidence type="ECO:0000256" key="4">
    <source>
        <dbReference type="HAMAP-Rule" id="MF_02217"/>
    </source>
</evidence>
<comment type="catalytic activity">
    <reaction evidence="4">
        <text>5-hydroxyuridine(34) in tRNA + S-adenosyl-L-methionine = 5-methoxyuridine(34) in tRNA + S-adenosyl-L-homocysteine + H(+)</text>
        <dbReference type="Rhea" id="RHEA:60524"/>
        <dbReference type="Rhea" id="RHEA-COMP:13381"/>
        <dbReference type="Rhea" id="RHEA-COMP:15591"/>
        <dbReference type="ChEBI" id="CHEBI:15378"/>
        <dbReference type="ChEBI" id="CHEBI:57856"/>
        <dbReference type="ChEBI" id="CHEBI:59789"/>
        <dbReference type="ChEBI" id="CHEBI:136877"/>
        <dbReference type="ChEBI" id="CHEBI:143860"/>
    </reaction>
</comment>
<feature type="binding site" evidence="4">
    <location>
        <position position="145"/>
    </location>
    <ligand>
        <name>S-adenosyl-L-methionine</name>
        <dbReference type="ChEBI" id="CHEBI:59789"/>
    </ligand>
</feature>
<feature type="binding site" evidence="4">
    <location>
        <position position="99"/>
    </location>
    <ligand>
        <name>S-adenosyl-L-methionine</name>
        <dbReference type="ChEBI" id="CHEBI:59789"/>
    </ligand>
</feature>
<comment type="subunit">
    <text evidence="4">Homodimer.</text>
</comment>
<keyword evidence="1 4" id="KW-0489">Methyltransferase</keyword>
<keyword evidence="2 4" id="KW-0808">Transferase</keyword>
<accession>A0A7Y0VC47</accession>
<comment type="function">
    <text evidence="4">Catalyzes the methylation of 5-hydroxyuridine (ho5U) to form 5-methoxyuridine (mo5U) at position 34 in tRNAs.</text>
</comment>
<dbReference type="InterPro" id="IPR029063">
    <property type="entry name" value="SAM-dependent_MTases_sf"/>
</dbReference>
<feature type="binding site" evidence="4">
    <location>
        <begin position="127"/>
        <end position="128"/>
    </location>
    <ligand>
        <name>S-adenosyl-L-methionine</name>
        <dbReference type="ChEBI" id="CHEBI:59789"/>
    </ligand>
</feature>
<evidence type="ECO:0000256" key="2">
    <source>
        <dbReference type="ARBA" id="ARBA00022679"/>
    </source>
</evidence>
<dbReference type="GO" id="GO:0016300">
    <property type="term" value="F:tRNA (uridine) methyltransferase activity"/>
    <property type="evidence" value="ECO:0007669"/>
    <property type="project" value="UniProtKB-UniRule"/>
</dbReference>
<reference evidence="5" key="1">
    <citation type="submission" date="2020-04" db="EMBL/GenBank/DDBJ databases">
        <authorList>
            <person name="Chakraborty B."/>
            <person name="Walker A.R."/>
            <person name="Burne R.A."/>
        </authorList>
    </citation>
    <scope>NUCLEOTIDE SEQUENCE [LARGE SCALE GENOMIC DNA]</scope>
    <source>
        <strain evidence="5">BCA8</strain>
    </source>
</reference>
<keyword evidence="3 4" id="KW-0949">S-adenosyl-L-methionine</keyword>
<comment type="caution">
    <text evidence="5">The sequence shown here is derived from an EMBL/GenBank/DDBJ whole genome shotgun (WGS) entry which is preliminary data.</text>
</comment>
<dbReference type="PANTHER" id="PTHR10509:SF14">
    <property type="entry name" value="CAFFEOYL-COA O-METHYLTRANSFERASE 3-RELATED"/>
    <property type="match status" value="1"/>
</dbReference>
<dbReference type="CDD" id="cd02440">
    <property type="entry name" value="AdoMet_MTases"/>
    <property type="match status" value="1"/>
</dbReference>
<dbReference type="Pfam" id="PF01596">
    <property type="entry name" value="Methyltransf_3"/>
    <property type="match status" value="1"/>
</dbReference>
<evidence type="ECO:0000256" key="1">
    <source>
        <dbReference type="ARBA" id="ARBA00022603"/>
    </source>
</evidence>
<name>A0A7Y0VC47_STRSA</name>
<dbReference type="EC" id="2.1.1.-" evidence="4"/>
<comment type="caution">
    <text evidence="4">Lacks conserved residue(s) required for the propagation of feature annotation.</text>
</comment>